<evidence type="ECO:0000313" key="4">
    <source>
        <dbReference type="Proteomes" id="UP001337655"/>
    </source>
</evidence>
<protein>
    <submittedName>
        <fullName evidence="3">Uncharacterized protein</fullName>
    </submittedName>
</protein>
<name>A0AAV9P0W0_9PEZI</name>
<dbReference type="Gene3D" id="3.40.50.720">
    <property type="entry name" value="NAD(P)-binding Rossmann-like Domain"/>
    <property type="match status" value="1"/>
</dbReference>
<dbReference type="AlphaFoldDB" id="A0AAV9P0W0"/>
<keyword evidence="4" id="KW-1185">Reference proteome</keyword>
<keyword evidence="2" id="KW-0521">NADP</keyword>
<accession>A0AAV9P0W0</accession>
<evidence type="ECO:0000256" key="2">
    <source>
        <dbReference type="ARBA" id="ARBA00022857"/>
    </source>
</evidence>
<evidence type="ECO:0000313" key="3">
    <source>
        <dbReference type="EMBL" id="KAK5165864.1"/>
    </source>
</evidence>
<proteinExistence type="inferred from homology"/>
<dbReference type="PROSITE" id="PS00061">
    <property type="entry name" value="ADH_SHORT"/>
    <property type="match status" value="1"/>
</dbReference>
<dbReference type="PANTHER" id="PTHR42760">
    <property type="entry name" value="SHORT-CHAIN DEHYDROGENASES/REDUCTASES FAMILY MEMBER"/>
    <property type="match status" value="1"/>
</dbReference>
<organism evidence="3 4">
    <name type="scientific">Saxophila tyrrhenica</name>
    <dbReference type="NCBI Taxonomy" id="1690608"/>
    <lineage>
        <taxon>Eukaryota</taxon>
        <taxon>Fungi</taxon>
        <taxon>Dikarya</taxon>
        <taxon>Ascomycota</taxon>
        <taxon>Pezizomycotina</taxon>
        <taxon>Dothideomycetes</taxon>
        <taxon>Dothideomycetidae</taxon>
        <taxon>Mycosphaerellales</taxon>
        <taxon>Extremaceae</taxon>
        <taxon>Saxophila</taxon>
    </lineage>
</organism>
<comment type="caution">
    <text evidence="3">The sequence shown here is derived from an EMBL/GenBank/DDBJ whole genome shotgun (WGS) entry which is preliminary data.</text>
</comment>
<dbReference type="CDD" id="cd05233">
    <property type="entry name" value="SDR_c"/>
    <property type="match status" value="1"/>
</dbReference>
<dbReference type="PRINTS" id="PR00081">
    <property type="entry name" value="GDHRDH"/>
</dbReference>
<dbReference type="RefSeq" id="XP_064655876.1">
    <property type="nucleotide sequence ID" value="XM_064806017.1"/>
</dbReference>
<evidence type="ECO:0000256" key="1">
    <source>
        <dbReference type="ARBA" id="ARBA00006484"/>
    </source>
</evidence>
<dbReference type="GO" id="GO:0048038">
    <property type="term" value="F:quinone binding"/>
    <property type="evidence" value="ECO:0007669"/>
    <property type="project" value="TreeGrafter"/>
</dbReference>
<reference evidence="3 4" key="1">
    <citation type="submission" date="2023-08" db="EMBL/GenBank/DDBJ databases">
        <title>Black Yeasts Isolated from many extreme environments.</title>
        <authorList>
            <person name="Coleine C."/>
            <person name="Stajich J.E."/>
            <person name="Selbmann L."/>
        </authorList>
    </citation>
    <scope>NUCLEOTIDE SEQUENCE [LARGE SCALE GENOMIC DNA]</scope>
    <source>
        <strain evidence="3 4">CCFEE 5935</strain>
    </source>
</reference>
<dbReference type="InterPro" id="IPR002347">
    <property type="entry name" value="SDR_fam"/>
</dbReference>
<dbReference type="Proteomes" id="UP001337655">
    <property type="component" value="Unassembled WGS sequence"/>
</dbReference>
<dbReference type="EMBL" id="JAVRRT010000015">
    <property type="protein sequence ID" value="KAK5165864.1"/>
    <property type="molecule type" value="Genomic_DNA"/>
</dbReference>
<dbReference type="InterPro" id="IPR036291">
    <property type="entry name" value="NAD(P)-bd_dom_sf"/>
</dbReference>
<dbReference type="GO" id="GO:0016616">
    <property type="term" value="F:oxidoreductase activity, acting on the CH-OH group of donors, NAD or NADP as acceptor"/>
    <property type="evidence" value="ECO:0007669"/>
    <property type="project" value="TreeGrafter"/>
</dbReference>
<dbReference type="GO" id="GO:0006633">
    <property type="term" value="P:fatty acid biosynthetic process"/>
    <property type="evidence" value="ECO:0007669"/>
    <property type="project" value="TreeGrafter"/>
</dbReference>
<dbReference type="SUPFAM" id="SSF51735">
    <property type="entry name" value="NAD(P)-binding Rossmann-fold domains"/>
    <property type="match status" value="1"/>
</dbReference>
<dbReference type="Pfam" id="PF13561">
    <property type="entry name" value="adh_short_C2"/>
    <property type="match status" value="1"/>
</dbReference>
<dbReference type="PRINTS" id="PR00080">
    <property type="entry name" value="SDRFAMILY"/>
</dbReference>
<dbReference type="GeneID" id="89930119"/>
<dbReference type="InterPro" id="IPR020904">
    <property type="entry name" value="Sc_DH/Rdtase_CS"/>
</dbReference>
<gene>
    <name evidence="3" type="ORF">LTR77_008787</name>
</gene>
<comment type="similarity">
    <text evidence="1">Belongs to the short-chain dehydrogenases/reductases (SDR) family.</text>
</comment>
<sequence length="260" mass="27216">MASFEGKVNEIAITGAASGIGLAIAQILASRGALLALADINEAALNTAKDSLPSTPDTANKHAATTVRVEDSAAVSNWIEQTKSHYGRLDGAVNMAGVYRDKGTGWTNVTDDDWETTISVNARGVFNCLRVQLKHMGEGGSIVSAASVAGRIGTGSGPYCASKWAVVGMTQSAAREAGEKGLRVNCVAPGFIETPMTDVFSVKAKETGLAKQCLHRMAQVSGDVLEDSLRSARRQALCDFPALLAYEREKETPADPSTAG</sequence>
<dbReference type="PANTHER" id="PTHR42760:SF45">
    <property type="entry name" value="SHORT CHAIN DEHYDROGENASE_REDUCTASE FAMILY PROTEIN, PUTATIVE (AFU_ORTHOLOGUE AFUA_3G09150)-RELATED"/>
    <property type="match status" value="1"/>
</dbReference>